<dbReference type="Proteomes" id="UP001210925">
    <property type="component" value="Unassembled WGS sequence"/>
</dbReference>
<feature type="repeat" description="ANK" evidence="3">
    <location>
        <begin position="148"/>
        <end position="180"/>
    </location>
</feature>
<name>A0AAD5Y0W0_9FUNG</name>
<organism evidence="4 5">
    <name type="scientific">Boothiomyces macroporosus</name>
    <dbReference type="NCBI Taxonomy" id="261099"/>
    <lineage>
        <taxon>Eukaryota</taxon>
        <taxon>Fungi</taxon>
        <taxon>Fungi incertae sedis</taxon>
        <taxon>Chytridiomycota</taxon>
        <taxon>Chytridiomycota incertae sedis</taxon>
        <taxon>Chytridiomycetes</taxon>
        <taxon>Rhizophydiales</taxon>
        <taxon>Terramycetaceae</taxon>
        <taxon>Boothiomyces</taxon>
    </lineage>
</organism>
<proteinExistence type="predicted"/>
<keyword evidence="5" id="KW-1185">Reference proteome</keyword>
<dbReference type="InterPro" id="IPR036770">
    <property type="entry name" value="Ankyrin_rpt-contain_sf"/>
</dbReference>
<dbReference type="PANTHER" id="PTHR24198:SF165">
    <property type="entry name" value="ANKYRIN REPEAT-CONTAINING PROTEIN-RELATED"/>
    <property type="match status" value="1"/>
</dbReference>
<evidence type="ECO:0008006" key="6">
    <source>
        <dbReference type="Google" id="ProtNLM"/>
    </source>
</evidence>
<comment type="caution">
    <text evidence="4">The sequence shown here is derived from an EMBL/GenBank/DDBJ whole genome shotgun (WGS) entry which is preliminary data.</text>
</comment>
<evidence type="ECO:0000256" key="2">
    <source>
        <dbReference type="ARBA" id="ARBA00023043"/>
    </source>
</evidence>
<gene>
    <name evidence="4" type="ORF">HK103_000839</name>
</gene>
<dbReference type="Gene3D" id="1.25.40.20">
    <property type="entry name" value="Ankyrin repeat-containing domain"/>
    <property type="match status" value="2"/>
</dbReference>
<accession>A0AAD5Y0W0</accession>
<evidence type="ECO:0000313" key="5">
    <source>
        <dbReference type="Proteomes" id="UP001210925"/>
    </source>
</evidence>
<evidence type="ECO:0000256" key="1">
    <source>
        <dbReference type="ARBA" id="ARBA00022737"/>
    </source>
</evidence>
<dbReference type="PROSITE" id="PS50088">
    <property type="entry name" value="ANK_REPEAT"/>
    <property type="match status" value="1"/>
</dbReference>
<protein>
    <recommendedName>
        <fullName evidence="6">Ankyrin repeat protein</fullName>
    </recommendedName>
</protein>
<dbReference type="SUPFAM" id="SSF48403">
    <property type="entry name" value="Ankyrin repeat"/>
    <property type="match status" value="1"/>
</dbReference>
<dbReference type="InterPro" id="IPR002110">
    <property type="entry name" value="Ankyrin_rpt"/>
</dbReference>
<dbReference type="AlphaFoldDB" id="A0AAD5Y0W0"/>
<dbReference type="Pfam" id="PF12796">
    <property type="entry name" value="Ank_2"/>
    <property type="match status" value="3"/>
</dbReference>
<dbReference type="PANTHER" id="PTHR24198">
    <property type="entry name" value="ANKYRIN REPEAT AND PROTEIN KINASE DOMAIN-CONTAINING PROTEIN"/>
    <property type="match status" value="1"/>
</dbReference>
<dbReference type="SMART" id="SM00248">
    <property type="entry name" value="ANK"/>
    <property type="match status" value="8"/>
</dbReference>
<dbReference type="EMBL" id="JADGKB010000118">
    <property type="protein sequence ID" value="KAJ3253144.1"/>
    <property type="molecule type" value="Genomic_DNA"/>
</dbReference>
<evidence type="ECO:0000313" key="4">
    <source>
        <dbReference type="EMBL" id="KAJ3253144.1"/>
    </source>
</evidence>
<keyword evidence="2 3" id="KW-0040">ANK repeat</keyword>
<evidence type="ECO:0000256" key="3">
    <source>
        <dbReference type="PROSITE-ProRule" id="PRU00023"/>
    </source>
</evidence>
<sequence length="423" mass="48856">MKLINELPLIAVHLDLKTYQNLRFSIQCSLPKIQKTTAYQYKQTTVQYPKIHDISEYISTGNGMFEYFCMNNHLCIIKNVIQQIPKQTINDILVELVFSELEFDVELGYLLYKNCDFTDLVDLLFRVIETNDLNFVKELIGCVDITVESNYAIRQACLFGYYDMVKLLLENGADPSDYNNDALFSATQTGSLEIVELLLRDPRVDPSDMDSIAFRNACSNGHYEIVKSFIRDNRTDFQADNNFGLGVACDNGYTNIVRLLSDICDPTDNDYYAFKAAIENGNLEILKLILKQQEYDFDLVGFATTHYQIQIVEYLLACGIDPTKNDCYSLRHAVKHQQIEIFKLLLKDNRVDPRIRNNYPIGKASELGNMEMVQILLKYDIDPYDEDYYALKASYLNKHFHIVNLLLQDPRLTNPNILKTIFE</sequence>
<keyword evidence="1" id="KW-0677">Repeat</keyword>
<reference evidence="4" key="1">
    <citation type="submission" date="2020-05" db="EMBL/GenBank/DDBJ databases">
        <title>Phylogenomic resolution of chytrid fungi.</title>
        <authorList>
            <person name="Stajich J.E."/>
            <person name="Amses K."/>
            <person name="Simmons R."/>
            <person name="Seto K."/>
            <person name="Myers J."/>
            <person name="Bonds A."/>
            <person name="Quandt C.A."/>
            <person name="Barry K."/>
            <person name="Liu P."/>
            <person name="Grigoriev I."/>
            <person name="Longcore J.E."/>
            <person name="James T.Y."/>
        </authorList>
    </citation>
    <scope>NUCLEOTIDE SEQUENCE</scope>
    <source>
        <strain evidence="4">PLAUS21</strain>
    </source>
</reference>